<feature type="compositionally biased region" description="Acidic residues" evidence="1">
    <location>
        <begin position="30"/>
        <end position="41"/>
    </location>
</feature>
<name>A0A396SE18_9BACL</name>
<evidence type="ECO:0000256" key="2">
    <source>
        <dbReference type="SAM" id="SignalP"/>
    </source>
</evidence>
<feature type="compositionally biased region" description="Low complexity" evidence="1">
    <location>
        <begin position="43"/>
        <end position="54"/>
    </location>
</feature>
<comment type="caution">
    <text evidence="3">The sequence shown here is derived from an EMBL/GenBank/DDBJ whole genome shotgun (WGS) entry which is preliminary data.</text>
</comment>
<evidence type="ECO:0000313" key="3">
    <source>
        <dbReference type="EMBL" id="RHW38216.1"/>
    </source>
</evidence>
<evidence type="ECO:0008006" key="5">
    <source>
        <dbReference type="Google" id="ProtNLM"/>
    </source>
</evidence>
<feature type="region of interest" description="Disordered" evidence="1">
    <location>
        <begin position="20"/>
        <end position="69"/>
    </location>
</feature>
<evidence type="ECO:0000256" key="1">
    <source>
        <dbReference type="SAM" id="MobiDB-lite"/>
    </source>
</evidence>
<reference evidence="3 4" key="1">
    <citation type="submission" date="2018-08" db="EMBL/GenBank/DDBJ databases">
        <title>Lysinibacillus sp. YLB-03 draft genome sequence.</title>
        <authorList>
            <person name="Yu L."/>
        </authorList>
    </citation>
    <scope>NUCLEOTIDE SEQUENCE [LARGE SCALE GENOMIC DNA]</scope>
    <source>
        <strain evidence="3 4">YLB-03</strain>
    </source>
</reference>
<organism evidence="3 4">
    <name type="scientific">Ureibacillus yapensis</name>
    <dbReference type="NCBI Taxonomy" id="2304605"/>
    <lineage>
        <taxon>Bacteria</taxon>
        <taxon>Bacillati</taxon>
        <taxon>Bacillota</taxon>
        <taxon>Bacilli</taxon>
        <taxon>Bacillales</taxon>
        <taxon>Caryophanaceae</taxon>
        <taxon>Ureibacillus</taxon>
    </lineage>
</organism>
<accession>A0A396SE18</accession>
<keyword evidence="4" id="KW-1185">Reference proteome</keyword>
<evidence type="ECO:0000313" key="4">
    <source>
        <dbReference type="Proteomes" id="UP000265692"/>
    </source>
</evidence>
<keyword evidence="2" id="KW-0732">Signal</keyword>
<feature type="signal peptide" evidence="2">
    <location>
        <begin position="1"/>
        <end position="21"/>
    </location>
</feature>
<protein>
    <recommendedName>
        <fullName evidence="5">YusW-like protein</fullName>
    </recommendedName>
</protein>
<feature type="chain" id="PRO_5038665390" description="YusW-like protein" evidence="2">
    <location>
        <begin position="22"/>
        <end position="193"/>
    </location>
</feature>
<proteinExistence type="predicted"/>
<dbReference type="AlphaFoldDB" id="A0A396SE18"/>
<gene>
    <name evidence="3" type="ORF">D1B33_04830</name>
</gene>
<dbReference type="EMBL" id="QWEI01000002">
    <property type="protein sequence ID" value="RHW38216.1"/>
    <property type="molecule type" value="Genomic_DNA"/>
</dbReference>
<sequence>MKKWMLILMSAMVLAACSNDADSSTNQEVVETEPTEAEETTVETKPTETTEPVVADPSKEETEEETQVEPKVIELKPLTLEDFNNRYELDTEFSEPFIDGKFELKDGTIVYADWYFYLEGETFEDASAAFIDGQLVDAQLTLKEGVTKEEVLTELGLSEDVGYKVNEYTGVVDLVIDKRFDDANIQRLPSEWD</sequence>
<dbReference type="PROSITE" id="PS51257">
    <property type="entry name" value="PROKAR_LIPOPROTEIN"/>
    <property type="match status" value="1"/>
</dbReference>
<dbReference type="Proteomes" id="UP000265692">
    <property type="component" value="Unassembled WGS sequence"/>
</dbReference>